<protein>
    <submittedName>
        <fullName evidence="3">Nickel-binding accessory protein UreJ-HupE</fullName>
    </submittedName>
</protein>
<feature type="transmembrane region" description="Helical" evidence="1">
    <location>
        <begin position="92"/>
        <end position="109"/>
    </location>
</feature>
<feature type="transmembrane region" description="Helical" evidence="1">
    <location>
        <begin position="141"/>
        <end position="162"/>
    </location>
</feature>
<gene>
    <name evidence="3" type="ORF">JCM19240_2340</name>
</gene>
<dbReference type="EMBL" id="BBMT01000003">
    <property type="protein sequence ID" value="GAL33644.1"/>
    <property type="molecule type" value="Genomic_DNA"/>
</dbReference>
<feature type="transmembrane region" description="Helical" evidence="1">
    <location>
        <begin position="67"/>
        <end position="86"/>
    </location>
</feature>
<reference evidence="3 4" key="1">
    <citation type="submission" date="2014-09" db="EMBL/GenBank/DDBJ databases">
        <title>Vibrio maritimus JCM 19240. (C210) whole genome shotgun sequence.</title>
        <authorList>
            <person name="Sawabe T."/>
            <person name="Meirelles P."/>
            <person name="Nakanishi M."/>
            <person name="Sayaka M."/>
            <person name="Hattori M."/>
            <person name="Ohkuma M."/>
        </authorList>
    </citation>
    <scope>NUCLEOTIDE SEQUENCE [LARGE SCALE GENOMIC DNA]</scope>
    <source>
        <strain evidence="3 4">JCM 19240</strain>
    </source>
</reference>
<keyword evidence="2" id="KW-0732">Signal</keyword>
<comment type="caution">
    <text evidence="3">The sequence shown here is derived from an EMBL/GenBank/DDBJ whole genome shotgun (WGS) entry which is preliminary data.</text>
</comment>
<keyword evidence="1" id="KW-1133">Transmembrane helix</keyword>
<proteinExistence type="predicted"/>
<evidence type="ECO:0000256" key="2">
    <source>
        <dbReference type="SAM" id="SignalP"/>
    </source>
</evidence>
<dbReference type="AlphaFoldDB" id="A0A090T4G2"/>
<name>A0A090T4G2_9VIBR</name>
<feature type="transmembrane region" description="Helical" evidence="1">
    <location>
        <begin position="37"/>
        <end position="55"/>
    </location>
</feature>
<feature type="signal peptide" evidence="2">
    <location>
        <begin position="1"/>
        <end position="21"/>
    </location>
</feature>
<evidence type="ECO:0000313" key="4">
    <source>
        <dbReference type="Proteomes" id="UP000029224"/>
    </source>
</evidence>
<dbReference type="OrthoDB" id="9808192at2"/>
<accession>A0A090T4G2</accession>
<dbReference type="InterPro" id="IPR007038">
    <property type="entry name" value="HupE_UreJ"/>
</dbReference>
<keyword evidence="4" id="KW-1185">Reference proteome</keyword>
<organism evidence="3 4">
    <name type="scientific">Vibrio maritimus</name>
    <dbReference type="NCBI Taxonomy" id="990268"/>
    <lineage>
        <taxon>Bacteria</taxon>
        <taxon>Pseudomonadati</taxon>
        <taxon>Pseudomonadota</taxon>
        <taxon>Gammaproteobacteria</taxon>
        <taxon>Vibrionales</taxon>
        <taxon>Vibrionaceae</taxon>
        <taxon>Vibrio</taxon>
    </lineage>
</organism>
<feature type="transmembrane region" description="Helical" evidence="1">
    <location>
        <begin position="116"/>
        <end position="135"/>
    </location>
</feature>
<evidence type="ECO:0000256" key="1">
    <source>
        <dbReference type="SAM" id="Phobius"/>
    </source>
</evidence>
<keyword evidence="1" id="KW-0812">Transmembrane</keyword>
<feature type="chain" id="PRO_5001864955" evidence="2">
    <location>
        <begin position="22"/>
        <end position="190"/>
    </location>
</feature>
<evidence type="ECO:0000313" key="3">
    <source>
        <dbReference type="EMBL" id="GAL33644.1"/>
    </source>
</evidence>
<keyword evidence="1" id="KW-0472">Membrane</keyword>
<sequence>MKKVMKLLCGAVILVSPLAHAHGIHDGLSVSLLSGFFHPFLGLDHLLILLAMGIASQMSCFEKLKGGSFIIAALCMMGAGFVFGLWWEASSLMETLILGSVFVAGFAVWKLNSGSWLVKALVTASLLAVSIHGWAHGVEVGHASLATFAIGMLMGSAVIMVLGSQLVKLVSSQKLAAAIVSCGVLIGVIG</sequence>
<reference evidence="3 4" key="2">
    <citation type="submission" date="2014-09" db="EMBL/GenBank/DDBJ databases">
        <authorList>
            <consortium name="NBRP consortium"/>
            <person name="Sawabe T."/>
            <person name="Meirelles P."/>
            <person name="Nakanishi M."/>
            <person name="Sayaka M."/>
            <person name="Hattori M."/>
            <person name="Ohkuma M."/>
        </authorList>
    </citation>
    <scope>NUCLEOTIDE SEQUENCE [LARGE SCALE GENOMIC DNA]</scope>
    <source>
        <strain evidence="3 4">JCM 19240</strain>
    </source>
</reference>
<dbReference type="Proteomes" id="UP000029224">
    <property type="component" value="Unassembled WGS sequence"/>
</dbReference>
<dbReference type="Pfam" id="PF04955">
    <property type="entry name" value="HupE_UreJ"/>
    <property type="match status" value="1"/>
</dbReference>